<reference evidence="1 2" key="1">
    <citation type="journal article" date="2009" name="Nature">
        <title>The Sorghum bicolor genome and the diversification of grasses.</title>
        <authorList>
            <person name="Paterson A.H."/>
            <person name="Bowers J.E."/>
            <person name="Bruggmann R."/>
            <person name="Dubchak I."/>
            <person name="Grimwood J."/>
            <person name="Gundlach H."/>
            <person name="Haberer G."/>
            <person name="Hellsten U."/>
            <person name="Mitros T."/>
            <person name="Poliakov A."/>
            <person name="Schmutz J."/>
            <person name="Spannagl M."/>
            <person name="Tang H."/>
            <person name="Wang X."/>
            <person name="Wicker T."/>
            <person name="Bharti A.K."/>
            <person name="Chapman J."/>
            <person name="Feltus F.A."/>
            <person name="Gowik U."/>
            <person name="Grigoriev I.V."/>
            <person name="Lyons E."/>
            <person name="Maher C.A."/>
            <person name="Martis M."/>
            <person name="Narechania A."/>
            <person name="Otillar R.P."/>
            <person name="Penning B.W."/>
            <person name="Salamov A.A."/>
            <person name="Wang Y."/>
            <person name="Zhang L."/>
            <person name="Carpita N.C."/>
            <person name="Freeling M."/>
            <person name="Gingle A.R."/>
            <person name="Hash C.T."/>
            <person name="Keller B."/>
            <person name="Klein P."/>
            <person name="Kresovich S."/>
            <person name="McCann M.C."/>
            <person name="Ming R."/>
            <person name="Peterson D.G."/>
            <person name="Mehboob-ur-Rahman"/>
            <person name="Ware D."/>
            <person name="Westhoff P."/>
            <person name="Mayer K.F."/>
            <person name="Messing J."/>
            <person name="Rokhsar D.S."/>
        </authorList>
    </citation>
    <scope>NUCLEOTIDE SEQUENCE [LARGE SCALE GENOMIC DNA]</scope>
    <source>
        <strain evidence="2">cv. BTx623</strain>
    </source>
</reference>
<accession>A0A1Z5S8K7</accession>
<protein>
    <submittedName>
        <fullName evidence="1">Uncharacterized protein</fullName>
    </submittedName>
</protein>
<sequence>MSSAPNHHLWFACESSDEKTISWTLHLPTMCGAACQHAVVVSAFSGHHGHAPTLARDGEEASIVSQAPGGGCEISDAFHRTRELFMGAEDQKMITKS</sequence>
<dbReference type="Proteomes" id="UP000000768">
    <property type="component" value="Chromosome 1"/>
</dbReference>
<dbReference type="InParanoid" id="A0A1Z5S8K7"/>
<proteinExistence type="predicted"/>
<gene>
    <name evidence="1" type="ORF">SORBI_3001G319350</name>
</gene>
<dbReference type="EMBL" id="CM000760">
    <property type="protein sequence ID" value="OQU92263.1"/>
    <property type="molecule type" value="Genomic_DNA"/>
</dbReference>
<evidence type="ECO:0000313" key="1">
    <source>
        <dbReference type="EMBL" id="OQU92263.1"/>
    </source>
</evidence>
<keyword evidence="2" id="KW-1185">Reference proteome</keyword>
<dbReference type="Gramene" id="OQU92263">
    <property type="protein sequence ID" value="OQU92263"/>
    <property type="gene ID" value="SORBI_3001G319350"/>
</dbReference>
<name>A0A1Z5S8K7_SORBI</name>
<dbReference type="ExpressionAtlas" id="A0A1Z5S8K7">
    <property type="expression patterns" value="baseline and differential"/>
</dbReference>
<organism evidence="1 2">
    <name type="scientific">Sorghum bicolor</name>
    <name type="common">Sorghum</name>
    <name type="synonym">Sorghum vulgare</name>
    <dbReference type="NCBI Taxonomy" id="4558"/>
    <lineage>
        <taxon>Eukaryota</taxon>
        <taxon>Viridiplantae</taxon>
        <taxon>Streptophyta</taxon>
        <taxon>Embryophyta</taxon>
        <taxon>Tracheophyta</taxon>
        <taxon>Spermatophyta</taxon>
        <taxon>Magnoliopsida</taxon>
        <taxon>Liliopsida</taxon>
        <taxon>Poales</taxon>
        <taxon>Poaceae</taxon>
        <taxon>PACMAD clade</taxon>
        <taxon>Panicoideae</taxon>
        <taxon>Andropogonodae</taxon>
        <taxon>Andropogoneae</taxon>
        <taxon>Sorghinae</taxon>
        <taxon>Sorghum</taxon>
    </lineage>
</organism>
<dbReference type="AlphaFoldDB" id="A0A1Z5S8K7"/>
<reference evidence="2" key="2">
    <citation type="journal article" date="2018" name="Plant J.">
        <title>The Sorghum bicolor reference genome: improved assembly, gene annotations, a transcriptome atlas, and signatures of genome organization.</title>
        <authorList>
            <person name="McCormick R.F."/>
            <person name="Truong S.K."/>
            <person name="Sreedasyam A."/>
            <person name="Jenkins J."/>
            <person name="Shu S."/>
            <person name="Sims D."/>
            <person name="Kennedy M."/>
            <person name="Amirebrahimi M."/>
            <person name="Weers B.D."/>
            <person name="McKinley B."/>
            <person name="Mattison A."/>
            <person name="Morishige D.T."/>
            <person name="Grimwood J."/>
            <person name="Schmutz J."/>
            <person name="Mullet J.E."/>
        </authorList>
    </citation>
    <scope>NUCLEOTIDE SEQUENCE [LARGE SCALE GENOMIC DNA]</scope>
    <source>
        <strain evidence="2">cv. BTx623</strain>
    </source>
</reference>
<evidence type="ECO:0000313" key="2">
    <source>
        <dbReference type="Proteomes" id="UP000000768"/>
    </source>
</evidence>